<evidence type="ECO:0000313" key="4">
    <source>
        <dbReference type="Proteomes" id="UP000583752"/>
    </source>
</evidence>
<protein>
    <submittedName>
        <fullName evidence="3">Uncharacterized protein</fullName>
    </submittedName>
</protein>
<reference evidence="3 4" key="1">
    <citation type="submission" date="2020-04" db="EMBL/GenBank/DDBJ databases">
        <title>Massilia sp. RP-1-19 isolated from soil.</title>
        <authorList>
            <person name="Dahal R.H."/>
        </authorList>
    </citation>
    <scope>NUCLEOTIDE SEQUENCE [LARGE SCALE GENOMIC DNA]</scope>
    <source>
        <strain evidence="3 4">RP-1-19</strain>
    </source>
</reference>
<accession>A0A848HKY6</accession>
<comment type="caution">
    <text evidence="3">The sequence shown here is derived from an EMBL/GenBank/DDBJ whole genome shotgun (WGS) entry which is preliminary data.</text>
</comment>
<dbReference type="Proteomes" id="UP000583752">
    <property type="component" value="Unassembled WGS sequence"/>
</dbReference>
<keyword evidence="4" id="KW-1185">Reference proteome</keyword>
<feature type="compositionally biased region" description="Low complexity" evidence="1">
    <location>
        <begin position="27"/>
        <end position="50"/>
    </location>
</feature>
<feature type="region of interest" description="Disordered" evidence="1">
    <location>
        <begin position="27"/>
        <end position="84"/>
    </location>
</feature>
<gene>
    <name evidence="3" type="ORF">HHL21_11570</name>
</gene>
<keyword evidence="2" id="KW-0732">Signal</keyword>
<dbReference type="RefSeq" id="WP_169465946.1">
    <property type="nucleotide sequence ID" value="NZ_JABBGG010000006.1"/>
</dbReference>
<evidence type="ECO:0000313" key="3">
    <source>
        <dbReference type="EMBL" id="NML61707.1"/>
    </source>
</evidence>
<sequence>MTHPRFLRTIPVALALMLAAAAAPAQTTPPADTTSASATASASAQVDATAKPQDSSDQNIPPATARKQAAEVATGDPQRWYREDATAAARLRTIQKEIAAGLQEAQGNCRRQLTAERTACLKDARAIYQKEMAEARSRAMADTAR</sequence>
<dbReference type="EMBL" id="JABBGG010000006">
    <property type="protein sequence ID" value="NML61707.1"/>
    <property type="molecule type" value="Genomic_DNA"/>
</dbReference>
<feature type="chain" id="PRO_5032962906" evidence="2">
    <location>
        <begin position="26"/>
        <end position="145"/>
    </location>
</feature>
<feature type="signal peptide" evidence="2">
    <location>
        <begin position="1"/>
        <end position="25"/>
    </location>
</feature>
<evidence type="ECO:0000256" key="2">
    <source>
        <dbReference type="SAM" id="SignalP"/>
    </source>
</evidence>
<feature type="compositionally biased region" description="Polar residues" evidence="1">
    <location>
        <begin position="52"/>
        <end position="61"/>
    </location>
</feature>
<organism evidence="3 4">
    <name type="scientific">Massilia polaris</name>
    <dbReference type="NCBI Taxonomy" id="2728846"/>
    <lineage>
        <taxon>Bacteria</taxon>
        <taxon>Pseudomonadati</taxon>
        <taxon>Pseudomonadota</taxon>
        <taxon>Betaproteobacteria</taxon>
        <taxon>Burkholderiales</taxon>
        <taxon>Oxalobacteraceae</taxon>
        <taxon>Telluria group</taxon>
        <taxon>Massilia</taxon>
    </lineage>
</organism>
<evidence type="ECO:0000256" key="1">
    <source>
        <dbReference type="SAM" id="MobiDB-lite"/>
    </source>
</evidence>
<name>A0A848HKY6_9BURK</name>
<proteinExistence type="predicted"/>
<dbReference type="AlphaFoldDB" id="A0A848HKY6"/>